<dbReference type="InterPro" id="IPR006041">
    <property type="entry name" value="Pollen_Ole_e1_allergen"/>
</dbReference>
<evidence type="ECO:0000256" key="3">
    <source>
        <dbReference type="SAM" id="SignalP"/>
    </source>
</evidence>
<comment type="caution">
    <text evidence="4">The sequence shown here is derived from an EMBL/GenBank/DDBJ whole genome shotgun (WGS) entry which is preliminary data.</text>
</comment>
<sequence>MARWVVLLFALSVYVLPGLVSARIVGRPFYIHGRVYCDTCRCGFETNKTTYIPGARVRIECEDRTTSQLRYSVEGVTDSTGTYKIKVEDDHQDQLCYATLVSSPLASCKTADRGRSRAEVILTRNNGAISDLHFANSLGYLRDEPLSGCAELVRQLLESDE</sequence>
<evidence type="ECO:0000313" key="5">
    <source>
        <dbReference type="Proteomes" id="UP000467840"/>
    </source>
</evidence>
<dbReference type="PANTHER" id="PTHR31614">
    <property type="entry name" value="PROTEIN DOWNSTREAM OF FLC-RELATED"/>
    <property type="match status" value="1"/>
</dbReference>
<keyword evidence="3" id="KW-0732">Signal</keyword>
<evidence type="ECO:0000256" key="2">
    <source>
        <dbReference type="ARBA" id="ARBA00023157"/>
    </source>
</evidence>
<dbReference type="PANTHER" id="PTHR31614:SF40">
    <property type="entry name" value="PROTEIN DOWNSTREAM OF FLC"/>
    <property type="match status" value="1"/>
</dbReference>
<protein>
    <recommendedName>
        <fullName evidence="6">Pollen Ole e 1 allergen and extensin family protein</fullName>
    </recommendedName>
</protein>
<dbReference type="AlphaFoldDB" id="A0A6A6KVN1"/>
<accession>A0A6A6KVN1</accession>
<organism evidence="4 5">
    <name type="scientific">Hevea brasiliensis</name>
    <name type="common">Para rubber tree</name>
    <name type="synonym">Siphonia brasiliensis</name>
    <dbReference type="NCBI Taxonomy" id="3981"/>
    <lineage>
        <taxon>Eukaryota</taxon>
        <taxon>Viridiplantae</taxon>
        <taxon>Streptophyta</taxon>
        <taxon>Embryophyta</taxon>
        <taxon>Tracheophyta</taxon>
        <taxon>Spermatophyta</taxon>
        <taxon>Magnoliopsida</taxon>
        <taxon>eudicotyledons</taxon>
        <taxon>Gunneridae</taxon>
        <taxon>Pentapetalae</taxon>
        <taxon>rosids</taxon>
        <taxon>fabids</taxon>
        <taxon>Malpighiales</taxon>
        <taxon>Euphorbiaceae</taxon>
        <taxon>Crotonoideae</taxon>
        <taxon>Micrandreae</taxon>
        <taxon>Hevea</taxon>
    </lineage>
</organism>
<feature type="chain" id="PRO_5025510104" description="Pollen Ole e 1 allergen and extensin family protein" evidence="3">
    <location>
        <begin position="23"/>
        <end position="161"/>
    </location>
</feature>
<keyword evidence="5" id="KW-1185">Reference proteome</keyword>
<reference evidence="4 5" key="1">
    <citation type="journal article" date="2020" name="Mol. Plant">
        <title>The Chromosome-Based Rubber Tree Genome Provides New Insights into Spurge Genome Evolution and Rubber Biosynthesis.</title>
        <authorList>
            <person name="Liu J."/>
            <person name="Shi C."/>
            <person name="Shi C.C."/>
            <person name="Li W."/>
            <person name="Zhang Q.J."/>
            <person name="Zhang Y."/>
            <person name="Li K."/>
            <person name="Lu H.F."/>
            <person name="Shi C."/>
            <person name="Zhu S.T."/>
            <person name="Xiao Z.Y."/>
            <person name="Nan H."/>
            <person name="Yue Y."/>
            <person name="Zhu X.G."/>
            <person name="Wu Y."/>
            <person name="Hong X.N."/>
            <person name="Fan G.Y."/>
            <person name="Tong Y."/>
            <person name="Zhang D."/>
            <person name="Mao C.L."/>
            <person name="Liu Y.L."/>
            <person name="Hao S.J."/>
            <person name="Liu W.Q."/>
            <person name="Lv M.Q."/>
            <person name="Zhang H.B."/>
            <person name="Liu Y."/>
            <person name="Hu-Tang G.R."/>
            <person name="Wang J.P."/>
            <person name="Wang J.H."/>
            <person name="Sun Y.H."/>
            <person name="Ni S.B."/>
            <person name="Chen W.B."/>
            <person name="Zhang X.C."/>
            <person name="Jiao Y.N."/>
            <person name="Eichler E.E."/>
            <person name="Li G.H."/>
            <person name="Liu X."/>
            <person name="Gao L.Z."/>
        </authorList>
    </citation>
    <scope>NUCLEOTIDE SEQUENCE [LARGE SCALE GENOMIC DNA]</scope>
    <source>
        <strain evidence="5">cv. GT1</strain>
        <tissue evidence="4">Leaf</tissue>
    </source>
</reference>
<feature type="signal peptide" evidence="3">
    <location>
        <begin position="1"/>
        <end position="22"/>
    </location>
</feature>
<evidence type="ECO:0000256" key="1">
    <source>
        <dbReference type="ARBA" id="ARBA00010049"/>
    </source>
</evidence>
<evidence type="ECO:0000313" key="4">
    <source>
        <dbReference type="EMBL" id="KAF2293072.1"/>
    </source>
</evidence>
<keyword evidence="2" id="KW-1015">Disulfide bond</keyword>
<dbReference type="Pfam" id="PF01190">
    <property type="entry name" value="Pollen_Ole_e_1"/>
    <property type="match status" value="1"/>
</dbReference>
<gene>
    <name evidence="4" type="ORF">GH714_036066</name>
</gene>
<name>A0A6A6KVN1_HEVBR</name>
<dbReference type="Proteomes" id="UP000467840">
    <property type="component" value="Chromosome 13"/>
</dbReference>
<evidence type="ECO:0008006" key="6">
    <source>
        <dbReference type="Google" id="ProtNLM"/>
    </source>
</evidence>
<proteinExistence type="inferred from homology"/>
<dbReference type="EMBL" id="JAAGAX010000014">
    <property type="protein sequence ID" value="KAF2293072.1"/>
    <property type="molecule type" value="Genomic_DNA"/>
</dbReference>
<comment type="similarity">
    <text evidence="1">Belongs to the Ole e I family.</text>
</comment>